<dbReference type="GO" id="GO:0050919">
    <property type="term" value="P:negative chemotaxis"/>
    <property type="evidence" value="ECO:0000318"/>
    <property type="project" value="GO_Central"/>
</dbReference>
<evidence type="ECO:0000256" key="14">
    <source>
        <dbReference type="PROSITE-ProRule" id="PRU00352"/>
    </source>
</evidence>
<dbReference type="STRING" id="9258.ENSOANP00000007245"/>
<keyword evidence="10 16" id="KW-0472">Membrane</keyword>
<dbReference type="Bgee" id="ENSOANG00000004573">
    <property type="expression patterns" value="Expressed in endometrium and 7 other cell types or tissues"/>
</dbReference>
<dbReference type="GO" id="GO:0005886">
    <property type="term" value="C:plasma membrane"/>
    <property type="evidence" value="ECO:0000318"/>
    <property type="project" value="GO_Central"/>
</dbReference>
<dbReference type="InterPro" id="IPR036179">
    <property type="entry name" value="Ig-like_dom_sf"/>
</dbReference>
<dbReference type="PANTHER" id="PTHR11036">
    <property type="entry name" value="SEMAPHORIN"/>
    <property type="match status" value="1"/>
</dbReference>
<dbReference type="Ensembl" id="ENSOANT00000007247.3">
    <property type="protein sequence ID" value="ENSOANP00000007245.3"/>
    <property type="gene ID" value="ENSOANG00000004573.3"/>
</dbReference>
<dbReference type="GO" id="GO:0045499">
    <property type="term" value="F:chemorepellent activity"/>
    <property type="evidence" value="ECO:0000318"/>
    <property type="project" value="GO_Central"/>
</dbReference>
<keyword evidence="5 16" id="KW-0812">Transmembrane</keyword>
<evidence type="ECO:0000256" key="8">
    <source>
        <dbReference type="ARBA" id="ARBA00022902"/>
    </source>
</evidence>
<dbReference type="HOGENOM" id="CLU_009051_4_1_1"/>
<dbReference type="SMART" id="SM00630">
    <property type="entry name" value="Sema"/>
    <property type="match status" value="1"/>
</dbReference>
<dbReference type="Gene3D" id="2.130.10.10">
    <property type="entry name" value="YVTN repeat-like/Quinoprotein amine dehydrogenase"/>
    <property type="match status" value="1"/>
</dbReference>
<keyword evidence="4" id="KW-0597">Phosphoprotein</keyword>
<organism evidence="19 20">
    <name type="scientific">Ornithorhynchus anatinus</name>
    <name type="common">Duckbill platypus</name>
    <dbReference type="NCBI Taxonomy" id="9258"/>
    <lineage>
        <taxon>Eukaryota</taxon>
        <taxon>Metazoa</taxon>
        <taxon>Chordata</taxon>
        <taxon>Craniata</taxon>
        <taxon>Vertebrata</taxon>
        <taxon>Euteleostomi</taxon>
        <taxon>Mammalia</taxon>
        <taxon>Monotremata</taxon>
        <taxon>Ornithorhynchidae</taxon>
        <taxon>Ornithorhynchus</taxon>
    </lineage>
</organism>
<evidence type="ECO:0000256" key="4">
    <source>
        <dbReference type="ARBA" id="ARBA00022553"/>
    </source>
</evidence>
<comment type="similarity">
    <text evidence="2">Belongs to the semaphorin family.</text>
</comment>
<dbReference type="PROSITE" id="PS50835">
    <property type="entry name" value="IG_LIKE"/>
    <property type="match status" value="1"/>
</dbReference>
<evidence type="ECO:0000256" key="15">
    <source>
        <dbReference type="SAM" id="MobiDB-lite"/>
    </source>
</evidence>
<evidence type="ECO:0000259" key="18">
    <source>
        <dbReference type="PROSITE" id="PS51004"/>
    </source>
</evidence>
<dbReference type="PANTHER" id="PTHR11036:SF146">
    <property type="entry name" value="SEMA DOMAIN-CONTAINING PROTEIN"/>
    <property type="match status" value="1"/>
</dbReference>
<dbReference type="GeneTree" id="ENSGT00940000167763"/>
<dbReference type="FunCoup" id="F7E4S6">
    <property type="interactions" value="516"/>
</dbReference>
<keyword evidence="13" id="KW-0393">Immunoglobulin domain</keyword>
<evidence type="ECO:0000256" key="2">
    <source>
        <dbReference type="ARBA" id="ARBA00009492"/>
    </source>
</evidence>
<reference evidence="19" key="3">
    <citation type="submission" date="2025-09" db="UniProtKB">
        <authorList>
            <consortium name="Ensembl"/>
        </authorList>
    </citation>
    <scope>IDENTIFICATION</scope>
    <source>
        <strain evidence="19">Glennie</strain>
    </source>
</reference>
<comment type="caution">
    <text evidence="14">Lacks conserved residue(s) required for the propagation of feature annotation.</text>
</comment>
<evidence type="ECO:0000256" key="5">
    <source>
        <dbReference type="ARBA" id="ARBA00022692"/>
    </source>
</evidence>
<dbReference type="GO" id="GO:0001755">
    <property type="term" value="P:neural crest cell migration"/>
    <property type="evidence" value="ECO:0000318"/>
    <property type="project" value="GO_Central"/>
</dbReference>
<feature type="region of interest" description="Disordered" evidence="15">
    <location>
        <begin position="813"/>
        <end position="842"/>
    </location>
</feature>
<dbReference type="Gene3D" id="3.30.1680.10">
    <property type="entry name" value="ligand-binding face of the semaphorins, domain 2"/>
    <property type="match status" value="1"/>
</dbReference>
<keyword evidence="12" id="KW-0325">Glycoprotein</keyword>
<dbReference type="GO" id="GO:0007411">
    <property type="term" value="P:axon guidance"/>
    <property type="evidence" value="ECO:0000318"/>
    <property type="project" value="GO_Central"/>
</dbReference>
<keyword evidence="3" id="KW-0217">Developmental protein</keyword>
<dbReference type="InterPro" id="IPR001627">
    <property type="entry name" value="Semap_dom"/>
</dbReference>
<evidence type="ECO:0000313" key="19">
    <source>
        <dbReference type="Ensembl" id="ENSOANP00000007245.3"/>
    </source>
</evidence>
<dbReference type="SUPFAM" id="SSF101912">
    <property type="entry name" value="Sema domain"/>
    <property type="match status" value="1"/>
</dbReference>
<evidence type="ECO:0000256" key="1">
    <source>
        <dbReference type="ARBA" id="ARBA00004479"/>
    </source>
</evidence>
<evidence type="ECO:0000256" key="16">
    <source>
        <dbReference type="SAM" id="Phobius"/>
    </source>
</evidence>
<evidence type="ECO:0008006" key="21">
    <source>
        <dbReference type="Google" id="ProtNLM"/>
    </source>
</evidence>
<dbReference type="InterPro" id="IPR015943">
    <property type="entry name" value="WD40/YVTN_repeat-like_dom_sf"/>
</dbReference>
<evidence type="ECO:0000256" key="12">
    <source>
        <dbReference type="ARBA" id="ARBA00023180"/>
    </source>
</evidence>
<dbReference type="GO" id="GO:0005615">
    <property type="term" value="C:extracellular space"/>
    <property type="evidence" value="ECO:0000318"/>
    <property type="project" value="GO_Central"/>
</dbReference>
<dbReference type="GO" id="GO:0030215">
    <property type="term" value="F:semaphorin receptor binding"/>
    <property type="evidence" value="ECO:0000318"/>
    <property type="project" value="GO_Central"/>
</dbReference>
<dbReference type="GO" id="GO:0030335">
    <property type="term" value="P:positive regulation of cell migration"/>
    <property type="evidence" value="ECO:0000318"/>
    <property type="project" value="GO_Central"/>
</dbReference>
<evidence type="ECO:0000256" key="10">
    <source>
        <dbReference type="ARBA" id="ARBA00023136"/>
    </source>
</evidence>
<dbReference type="InterPro" id="IPR013783">
    <property type="entry name" value="Ig-like_fold"/>
</dbReference>
<feature type="compositionally biased region" description="Polar residues" evidence="15">
    <location>
        <begin position="813"/>
        <end position="833"/>
    </location>
</feature>
<keyword evidence="20" id="KW-1185">Reference proteome</keyword>
<dbReference type="InterPro" id="IPR036352">
    <property type="entry name" value="Semap_dom_sf"/>
</dbReference>
<dbReference type="FunFam" id="2.130.10.10:FF:000033">
    <property type="entry name" value="Semaphorin 4B"/>
    <property type="match status" value="1"/>
</dbReference>
<evidence type="ECO:0000256" key="6">
    <source>
        <dbReference type="ARBA" id="ARBA00022729"/>
    </source>
</evidence>
<keyword evidence="7" id="KW-0221">Differentiation</keyword>
<dbReference type="Pfam" id="PF01437">
    <property type="entry name" value="PSI"/>
    <property type="match status" value="1"/>
</dbReference>
<keyword evidence="11" id="KW-1015">Disulfide bond</keyword>
<comment type="subcellular location">
    <subcellularLocation>
        <location evidence="1">Membrane</location>
        <topology evidence="1">Single-pass type I membrane protein</topology>
    </subcellularLocation>
</comment>
<dbReference type="SUPFAM" id="SSF48726">
    <property type="entry name" value="Immunoglobulin"/>
    <property type="match status" value="1"/>
</dbReference>
<dbReference type="PROSITE" id="PS51004">
    <property type="entry name" value="SEMA"/>
    <property type="match status" value="1"/>
</dbReference>
<dbReference type="Gene3D" id="2.60.40.10">
    <property type="entry name" value="Immunoglobulins"/>
    <property type="match status" value="1"/>
</dbReference>
<evidence type="ECO:0000256" key="11">
    <source>
        <dbReference type="ARBA" id="ARBA00023157"/>
    </source>
</evidence>
<dbReference type="GO" id="GO:0038191">
    <property type="term" value="F:neuropilin binding"/>
    <property type="evidence" value="ECO:0000318"/>
    <property type="project" value="GO_Central"/>
</dbReference>
<dbReference type="InterPro" id="IPR002165">
    <property type="entry name" value="Plexin_repeat"/>
</dbReference>
<evidence type="ECO:0000256" key="7">
    <source>
        <dbReference type="ARBA" id="ARBA00022782"/>
    </source>
</evidence>
<proteinExistence type="inferred from homology"/>
<feature type="domain" description="Ig-like" evidence="17">
    <location>
        <begin position="584"/>
        <end position="678"/>
    </location>
</feature>
<dbReference type="OMA" id="WRETIFY"/>
<evidence type="ECO:0000256" key="13">
    <source>
        <dbReference type="ARBA" id="ARBA00023319"/>
    </source>
</evidence>
<evidence type="ECO:0000256" key="9">
    <source>
        <dbReference type="ARBA" id="ARBA00022989"/>
    </source>
</evidence>
<dbReference type="eggNOG" id="KOG3611">
    <property type="taxonomic scope" value="Eukaryota"/>
</dbReference>
<protein>
    <recommendedName>
        <fullName evidence="21">Semaphorin 4D</fullName>
    </recommendedName>
</protein>
<feature type="transmembrane region" description="Helical" evidence="16">
    <location>
        <begin position="722"/>
        <end position="743"/>
    </location>
</feature>
<keyword evidence="8" id="KW-0524">Neurogenesis</keyword>
<reference evidence="19" key="2">
    <citation type="submission" date="2025-08" db="UniProtKB">
        <authorList>
            <consortium name="Ensembl"/>
        </authorList>
    </citation>
    <scope>IDENTIFICATION</scope>
    <source>
        <strain evidence="19">Glennie</strain>
    </source>
</reference>
<dbReference type="Proteomes" id="UP000002279">
    <property type="component" value="Chromosome X1"/>
</dbReference>
<evidence type="ECO:0000259" key="17">
    <source>
        <dbReference type="PROSITE" id="PS50835"/>
    </source>
</evidence>
<reference evidence="19 20" key="1">
    <citation type="journal article" date="2008" name="Nature">
        <title>Genome analysis of the platypus reveals unique signatures of evolution.</title>
        <authorList>
            <person name="Warren W.C."/>
            <person name="Hillier L.W."/>
            <person name="Marshall Graves J.A."/>
            <person name="Birney E."/>
            <person name="Ponting C.P."/>
            <person name="Grutzner F."/>
            <person name="Belov K."/>
            <person name="Miller W."/>
            <person name="Clarke L."/>
            <person name="Chinwalla A.T."/>
            <person name="Yang S.P."/>
            <person name="Heger A."/>
            <person name="Locke D.P."/>
            <person name="Miethke P."/>
            <person name="Waters P.D."/>
            <person name="Veyrunes F."/>
            <person name="Fulton L."/>
            <person name="Fulton B."/>
            <person name="Graves T."/>
            <person name="Wallis J."/>
            <person name="Puente X.S."/>
            <person name="Lopez-Otin C."/>
            <person name="Ordonez G.R."/>
            <person name="Eichler E.E."/>
            <person name="Chen L."/>
            <person name="Cheng Z."/>
            <person name="Deakin J.E."/>
            <person name="Alsop A."/>
            <person name="Thompson K."/>
            <person name="Kirby P."/>
            <person name="Papenfuss A.T."/>
            <person name="Wakefield M.J."/>
            <person name="Olender T."/>
            <person name="Lancet D."/>
            <person name="Huttley G.A."/>
            <person name="Smit A.F."/>
            <person name="Pask A."/>
            <person name="Temple-Smith P."/>
            <person name="Batzer M.A."/>
            <person name="Walker J.A."/>
            <person name="Konkel M.K."/>
            <person name="Harris R.S."/>
            <person name="Whittington C.M."/>
            <person name="Wong E.S."/>
            <person name="Gemmell N.J."/>
            <person name="Buschiazzo E."/>
            <person name="Vargas Jentzsch I.M."/>
            <person name="Merkel A."/>
            <person name="Schmitz J."/>
            <person name="Zemann A."/>
            <person name="Churakov G."/>
            <person name="Kriegs J.O."/>
            <person name="Brosius J."/>
            <person name="Murchison E.P."/>
            <person name="Sachidanandam R."/>
            <person name="Smith C."/>
            <person name="Hannon G.J."/>
            <person name="Tsend-Ayush E."/>
            <person name="McMillan D."/>
            <person name="Attenborough R."/>
            <person name="Rens W."/>
            <person name="Ferguson-Smith M."/>
            <person name="Lefevre C.M."/>
            <person name="Sharp J.A."/>
            <person name="Nicholas K.R."/>
            <person name="Ray D.A."/>
            <person name="Kube M."/>
            <person name="Reinhardt R."/>
            <person name="Pringle T.H."/>
            <person name="Taylor J."/>
            <person name="Jones R.C."/>
            <person name="Nixon B."/>
            <person name="Dacheux J.L."/>
            <person name="Niwa H."/>
            <person name="Sekita Y."/>
            <person name="Huang X."/>
            <person name="Stark A."/>
            <person name="Kheradpour P."/>
            <person name="Kellis M."/>
            <person name="Flicek P."/>
            <person name="Chen Y."/>
            <person name="Webber C."/>
            <person name="Hardison R."/>
            <person name="Nelson J."/>
            <person name="Hallsworth-Pepin K."/>
            <person name="Delehaunty K."/>
            <person name="Markovic C."/>
            <person name="Minx P."/>
            <person name="Feng Y."/>
            <person name="Kremitzki C."/>
            <person name="Mitreva M."/>
            <person name="Glasscock J."/>
            <person name="Wylie T."/>
            <person name="Wohldmann P."/>
            <person name="Thiru P."/>
            <person name="Nhan M.N."/>
            <person name="Pohl C.S."/>
            <person name="Smith S.M."/>
            <person name="Hou S."/>
            <person name="Nefedov M."/>
            <person name="de Jong P.J."/>
            <person name="Renfree M.B."/>
            <person name="Mardis E.R."/>
            <person name="Wilson R.K."/>
        </authorList>
    </citation>
    <scope>NUCLEOTIDE SEQUENCE [LARGE SCALE GENOMIC DNA]</scope>
    <source>
        <strain evidence="19 20">Glennie</strain>
    </source>
</reference>
<feature type="domain" description="Sema" evidence="18">
    <location>
        <begin position="76"/>
        <end position="545"/>
    </location>
</feature>
<evidence type="ECO:0000313" key="20">
    <source>
        <dbReference type="Proteomes" id="UP000002279"/>
    </source>
</evidence>
<name>F7E4S6_ORNAN</name>
<dbReference type="GO" id="GO:0071526">
    <property type="term" value="P:semaphorin-plexin signaling pathway"/>
    <property type="evidence" value="ECO:0000318"/>
    <property type="project" value="GO_Central"/>
</dbReference>
<dbReference type="Pfam" id="PF01403">
    <property type="entry name" value="Sema"/>
    <property type="match status" value="1"/>
</dbReference>
<sequence length="842" mass="95486">MHSFRSLMKRGLLPSLSRMWDSLKFQPLSLVARPRATGSLSAEHPKMNNSTAVLFLGFVCGLIQQMEASLHDYIPRKTVKYSNDSIKAFVKMRYSDFSTLLLDEEIEILFIGAKEAVFAVDMNDITQEIAHVFWHTSEERQQACVHKGKSQVECQNYILLLHKITDTTFYVCGSNAFHPSCDFMMLNKTKMFLKGKAEESRGNCPFGLTLKYSSVLVDGALFSATYSNFLGTAPVIFRGLKNHLKTEFKKAWLNDPSFVHMDVVQESKDNPSGDDDKIYVFFSETAVEFEFYDKLLVSRIARVCKNDLGGRHLLQNKWTSFLKATLICSAPESNFQFNVVQDVFLLKTADWKETVFYGIFLQQWGKLDNSAICAFSMEAVHDVFSKGEYKEPVTIAHSQIKWIRNRQEVPVPRPGACIDNFARGIGYHTSLDLPDKTIQFVRDHPLMDDTVKPIGNRPVLLKRGSNYTRIVVDRIIGLDKKTYDVLFLATDNGYLHKALNCDGDVFIVEEVQLFQSLEPVQSLRISSKKGLLYIGSASQVVQLPVSVCSRYKRCLDCVLARDPYCAWAQHFNECVPVAHHKDTPEKSSFSLFISKLGSQVRNYLIEDGTSIHLKCAPLSNLANTLWMFNGESLKAKESKYLFSDRGLVIFNVMAADAGRYDCQSVERANGKEFLATMASYILLPQSGGLARFPQRNPLGRPRAEAFRLEAKPSSWEASSEKLLFEIFLSLFVCLFLVLLAWNFGRGHIHLPRSIRERLFHIIRMSHRSRPGLDTREQWSHSQQNSLAITSTSSLLPLFTTSIEDIYRNMCSNNNVNREPSGQSTVLSRATSQVADRDSEAKR</sequence>
<accession>F7E4S6</accession>
<keyword evidence="9 16" id="KW-1133">Transmembrane helix</keyword>
<dbReference type="SUPFAM" id="SSF103575">
    <property type="entry name" value="Plexin repeat"/>
    <property type="match status" value="1"/>
</dbReference>
<dbReference type="InterPro" id="IPR027231">
    <property type="entry name" value="Semaphorin"/>
</dbReference>
<dbReference type="InParanoid" id="F7E4S6"/>
<evidence type="ECO:0000256" key="3">
    <source>
        <dbReference type="ARBA" id="ARBA00022473"/>
    </source>
</evidence>
<keyword evidence="6" id="KW-0732">Signal</keyword>
<dbReference type="InterPro" id="IPR007110">
    <property type="entry name" value="Ig-like_dom"/>
</dbReference>
<dbReference type="AlphaFoldDB" id="F7E4S6"/>
<gene>
    <name evidence="19" type="primary">LOC100078567</name>
</gene>